<reference evidence="2 3" key="1">
    <citation type="journal article" date="2020" name="IScience">
        <title>Genome Sequencing of the Endangered Kingdonia uniflora (Circaeasteraceae, Ranunculales) Reveals Potential Mechanisms of Evolutionary Specialization.</title>
        <authorList>
            <person name="Sun Y."/>
            <person name="Deng T."/>
            <person name="Zhang A."/>
            <person name="Moore M.J."/>
            <person name="Landis J.B."/>
            <person name="Lin N."/>
            <person name="Zhang H."/>
            <person name="Zhang X."/>
            <person name="Huang J."/>
            <person name="Zhang X."/>
            <person name="Sun H."/>
            <person name="Wang H."/>
        </authorList>
    </citation>
    <scope>NUCLEOTIDE SEQUENCE [LARGE SCALE GENOMIC DNA]</scope>
    <source>
        <strain evidence="2">TB1705</strain>
        <tissue evidence="2">Leaf</tissue>
    </source>
</reference>
<gene>
    <name evidence="2" type="ORF">GIB67_016411</name>
</gene>
<keyword evidence="1" id="KW-1133">Transmembrane helix</keyword>
<evidence type="ECO:0000313" key="2">
    <source>
        <dbReference type="EMBL" id="KAF6154159.1"/>
    </source>
</evidence>
<protein>
    <recommendedName>
        <fullName evidence="4">RNase H type-1 domain-containing protein</fullName>
    </recommendedName>
</protein>
<proteinExistence type="predicted"/>
<sequence length="279" mass="31546">MLMKLARNIFQKEGRWAVYTRAKYFTKNDDIIKYYKKSSMWSGIKAVLPEVMHNSCWSLGSGAEVDTWRDWTGQGVLRDYTSLAHIPWNSHKSKVSDLLHESVWLPDHETENLLNVVGVNMNEMYVKTAGNIFGKTQALAWRIIHNAVPTEEKIQETKSFMAALPPTIRTVKHSIMISIQEAAARTKRVMKNLQSELVILHSLGKSGMLGIGAVFRSYTGSVLGVLVENIGISSSYYAECFCIVVSLFIAFTQRWYKVFLVSDSSAAIAAFKNNKIPWK</sequence>
<feature type="transmembrane region" description="Helical" evidence="1">
    <location>
        <begin position="197"/>
        <end position="215"/>
    </location>
</feature>
<evidence type="ECO:0000256" key="1">
    <source>
        <dbReference type="SAM" id="Phobius"/>
    </source>
</evidence>
<keyword evidence="1" id="KW-0472">Membrane</keyword>
<comment type="caution">
    <text evidence="2">The sequence shown here is derived from an EMBL/GenBank/DDBJ whole genome shotgun (WGS) entry which is preliminary data.</text>
</comment>
<keyword evidence="3" id="KW-1185">Reference proteome</keyword>
<feature type="transmembrane region" description="Helical" evidence="1">
    <location>
        <begin position="235"/>
        <end position="252"/>
    </location>
</feature>
<dbReference type="AlphaFoldDB" id="A0A7J7MGW7"/>
<accession>A0A7J7MGW7</accession>
<name>A0A7J7MGW7_9MAGN</name>
<evidence type="ECO:0008006" key="4">
    <source>
        <dbReference type="Google" id="ProtNLM"/>
    </source>
</evidence>
<dbReference type="EMBL" id="JACGCM010001511">
    <property type="protein sequence ID" value="KAF6154159.1"/>
    <property type="molecule type" value="Genomic_DNA"/>
</dbReference>
<keyword evidence="1" id="KW-0812">Transmembrane</keyword>
<evidence type="ECO:0000313" key="3">
    <source>
        <dbReference type="Proteomes" id="UP000541444"/>
    </source>
</evidence>
<organism evidence="2 3">
    <name type="scientific">Kingdonia uniflora</name>
    <dbReference type="NCBI Taxonomy" id="39325"/>
    <lineage>
        <taxon>Eukaryota</taxon>
        <taxon>Viridiplantae</taxon>
        <taxon>Streptophyta</taxon>
        <taxon>Embryophyta</taxon>
        <taxon>Tracheophyta</taxon>
        <taxon>Spermatophyta</taxon>
        <taxon>Magnoliopsida</taxon>
        <taxon>Ranunculales</taxon>
        <taxon>Circaeasteraceae</taxon>
        <taxon>Kingdonia</taxon>
    </lineage>
</organism>
<dbReference type="Proteomes" id="UP000541444">
    <property type="component" value="Unassembled WGS sequence"/>
</dbReference>